<feature type="region of interest" description="Disordered" evidence="1">
    <location>
        <begin position="1"/>
        <end position="41"/>
    </location>
</feature>
<evidence type="ECO:0000313" key="2">
    <source>
        <dbReference type="EnsemblPlants" id="PGSC0003DMT400094316"/>
    </source>
</evidence>
<name>M1DTV8_SOLTU</name>
<proteinExistence type="predicted"/>
<dbReference type="HOGENOM" id="CLU_2390303_0_0_1"/>
<sequence>MSFEDECSQGADIVTPEKLNDGFRVKRQGKTPQGQTKGVLEEDPKTVLKSAHKVVTHDGESRPVGPPMHRGGGSWVMPAKLGSSTPPTKDQYVL</sequence>
<reference evidence="2" key="2">
    <citation type="submission" date="2015-06" db="UniProtKB">
        <authorList>
            <consortium name="EnsemblPlants"/>
        </authorList>
    </citation>
    <scope>IDENTIFICATION</scope>
    <source>
        <strain evidence="2">DM1-3 516 R44</strain>
    </source>
</reference>
<dbReference type="PaxDb" id="4113-PGSC0003DMT400094316"/>
<evidence type="ECO:0000313" key="3">
    <source>
        <dbReference type="Proteomes" id="UP000011115"/>
    </source>
</evidence>
<organism evidence="2 3">
    <name type="scientific">Solanum tuberosum</name>
    <name type="common">Potato</name>
    <dbReference type="NCBI Taxonomy" id="4113"/>
    <lineage>
        <taxon>Eukaryota</taxon>
        <taxon>Viridiplantae</taxon>
        <taxon>Streptophyta</taxon>
        <taxon>Embryophyta</taxon>
        <taxon>Tracheophyta</taxon>
        <taxon>Spermatophyta</taxon>
        <taxon>Magnoliopsida</taxon>
        <taxon>eudicotyledons</taxon>
        <taxon>Gunneridae</taxon>
        <taxon>Pentapetalae</taxon>
        <taxon>asterids</taxon>
        <taxon>lamiids</taxon>
        <taxon>Solanales</taxon>
        <taxon>Solanaceae</taxon>
        <taxon>Solanoideae</taxon>
        <taxon>Solaneae</taxon>
        <taxon>Solanum</taxon>
    </lineage>
</organism>
<feature type="region of interest" description="Disordered" evidence="1">
    <location>
        <begin position="53"/>
        <end position="94"/>
    </location>
</feature>
<keyword evidence="3" id="KW-1185">Reference proteome</keyword>
<reference evidence="3" key="1">
    <citation type="journal article" date="2011" name="Nature">
        <title>Genome sequence and analysis of the tuber crop potato.</title>
        <authorList>
            <consortium name="The Potato Genome Sequencing Consortium"/>
        </authorList>
    </citation>
    <scope>NUCLEOTIDE SEQUENCE [LARGE SCALE GENOMIC DNA]</scope>
    <source>
        <strain evidence="3">cv. DM1-3 516 R44</strain>
    </source>
</reference>
<dbReference type="InParanoid" id="M1DTV8"/>
<dbReference type="AlphaFoldDB" id="M1DTV8"/>
<accession>M1DTV8</accession>
<dbReference type="EnsemblPlants" id="PGSC0003DMT400094316">
    <property type="protein sequence ID" value="PGSC0003DMT400094316"/>
    <property type="gene ID" value="PGSC0003DMG400043887"/>
</dbReference>
<evidence type="ECO:0000256" key="1">
    <source>
        <dbReference type="SAM" id="MobiDB-lite"/>
    </source>
</evidence>
<protein>
    <submittedName>
        <fullName evidence="2">Uncharacterized protein</fullName>
    </submittedName>
</protein>
<dbReference type="Proteomes" id="UP000011115">
    <property type="component" value="Unassembled WGS sequence"/>
</dbReference>
<dbReference type="Gramene" id="PGSC0003DMT400094316">
    <property type="protein sequence ID" value="PGSC0003DMT400094316"/>
    <property type="gene ID" value="PGSC0003DMG400043887"/>
</dbReference>